<evidence type="ECO:0000256" key="6">
    <source>
        <dbReference type="SAM" id="Phobius"/>
    </source>
</evidence>
<dbReference type="AlphaFoldDB" id="A0A2G6KC96"/>
<feature type="domain" description="EamA" evidence="7">
    <location>
        <begin position="13"/>
        <end position="142"/>
    </location>
</feature>
<keyword evidence="3 6" id="KW-0812">Transmembrane</keyword>
<sequence>MGTHKTSLFLPIAGLLFAMLLWGTSFVTMKLALQSYHPFLVVFGRMIIASLVFLLFGKRLKQFSYQKGDWKYLLLLALCEPCLYFVFESYALLYTTSSQAGIVSASLPLMVAFAAMMFLKERLNPAVILGGGIAIAGIVLISSQSVVTRDAPNPLLGNILELIAMSCAAGYTLIARYLGTRYSAVALTAIQCFIGSVFFAPVLFLPSVHFPETFALVPSLSIVYLGSCVTVGAYSLYNYGLQKIPASQASAFINLIPVFAVLCGWIVLGERLTIFQGIGMGLVLAGVWLSSYRFGSPKFGVSSA</sequence>
<dbReference type="Proteomes" id="UP000230821">
    <property type="component" value="Unassembled WGS sequence"/>
</dbReference>
<dbReference type="PANTHER" id="PTHR32322:SF18">
    <property type="entry name" value="S-ADENOSYLMETHIONINE_S-ADENOSYLHOMOCYSTEINE TRANSPORTER"/>
    <property type="match status" value="1"/>
</dbReference>
<evidence type="ECO:0000313" key="8">
    <source>
        <dbReference type="EMBL" id="PIE32592.1"/>
    </source>
</evidence>
<feature type="domain" description="EamA" evidence="7">
    <location>
        <begin position="156"/>
        <end position="291"/>
    </location>
</feature>
<dbReference type="PANTHER" id="PTHR32322">
    <property type="entry name" value="INNER MEMBRANE TRANSPORTER"/>
    <property type="match status" value="1"/>
</dbReference>
<comment type="subcellular location">
    <subcellularLocation>
        <location evidence="1">Cell membrane</location>
        <topology evidence="1">Multi-pass membrane protein</topology>
    </subcellularLocation>
</comment>
<evidence type="ECO:0000313" key="9">
    <source>
        <dbReference type="Proteomes" id="UP000230821"/>
    </source>
</evidence>
<evidence type="ECO:0000256" key="2">
    <source>
        <dbReference type="ARBA" id="ARBA00022475"/>
    </source>
</evidence>
<dbReference type="Pfam" id="PF00892">
    <property type="entry name" value="EamA"/>
    <property type="match status" value="2"/>
</dbReference>
<feature type="transmembrane region" description="Helical" evidence="6">
    <location>
        <begin position="159"/>
        <end position="178"/>
    </location>
</feature>
<feature type="transmembrane region" description="Helical" evidence="6">
    <location>
        <begin position="216"/>
        <end position="237"/>
    </location>
</feature>
<proteinExistence type="predicted"/>
<keyword evidence="4 6" id="KW-1133">Transmembrane helix</keyword>
<feature type="transmembrane region" description="Helical" evidence="6">
    <location>
        <begin position="39"/>
        <end position="57"/>
    </location>
</feature>
<dbReference type="InterPro" id="IPR037185">
    <property type="entry name" value="EmrE-like"/>
</dbReference>
<name>A0A2G6KC96_9BACT</name>
<feature type="transmembrane region" description="Helical" evidence="6">
    <location>
        <begin position="185"/>
        <end position="204"/>
    </location>
</feature>
<reference evidence="8 9" key="1">
    <citation type="submission" date="2017-10" db="EMBL/GenBank/DDBJ databases">
        <title>Novel microbial diversity and functional potential in the marine mammal oral microbiome.</title>
        <authorList>
            <person name="Dudek N.K."/>
            <person name="Sun C.L."/>
            <person name="Burstein D."/>
            <person name="Kantor R.S."/>
            <person name="Aliaga Goltsman D.S."/>
            <person name="Bik E.M."/>
            <person name="Thomas B.C."/>
            <person name="Banfield J.F."/>
            <person name="Relman D.A."/>
        </authorList>
    </citation>
    <scope>NUCLEOTIDE SEQUENCE [LARGE SCALE GENOMIC DNA]</scope>
    <source>
        <strain evidence="8">DOLJORAL78_47_16</strain>
    </source>
</reference>
<evidence type="ECO:0000259" key="7">
    <source>
        <dbReference type="Pfam" id="PF00892"/>
    </source>
</evidence>
<feature type="transmembrane region" description="Helical" evidence="6">
    <location>
        <begin position="274"/>
        <end position="294"/>
    </location>
</feature>
<dbReference type="Gene3D" id="1.10.3730.20">
    <property type="match status" value="2"/>
</dbReference>
<dbReference type="SUPFAM" id="SSF103481">
    <property type="entry name" value="Multidrug resistance efflux transporter EmrE"/>
    <property type="match status" value="2"/>
</dbReference>
<comment type="caution">
    <text evidence="8">The sequence shown here is derived from an EMBL/GenBank/DDBJ whole genome shotgun (WGS) entry which is preliminary data.</text>
</comment>
<keyword evidence="5 6" id="KW-0472">Membrane</keyword>
<evidence type="ECO:0000256" key="1">
    <source>
        <dbReference type="ARBA" id="ARBA00004651"/>
    </source>
</evidence>
<evidence type="ECO:0000256" key="3">
    <source>
        <dbReference type="ARBA" id="ARBA00022692"/>
    </source>
</evidence>
<dbReference type="EMBL" id="PDSK01000111">
    <property type="protein sequence ID" value="PIE32592.1"/>
    <property type="molecule type" value="Genomic_DNA"/>
</dbReference>
<accession>A0A2G6KC96</accession>
<organism evidence="8 9">
    <name type="scientific">candidate division KSB3 bacterium</name>
    <dbReference type="NCBI Taxonomy" id="2044937"/>
    <lineage>
        <taxon>Bacteria</taxon>
        <taxon>candidate division KSB3</taxon>
    </lineage>
</organism>
<feature type="transmembrane region" description="Helical" evidence="6">
    <location>
        <begin position="126"/>
        <end position="147"/>
    </location>
</feature>
<feature type="transmembrane region" description="Helical" evidence="6">
    <location>
        <begin position="69"/>
        <end position="87"/>
    </location>
</feature>
<gene>
    <name evidence="8" type="ORF">CSA56_14900</name>
</gene>
<dbReference type="InterPro" id="IPR050638">
    <property type="entry name" value="AA-Vitamin_Transporters"/>
</dbReference>
<protein>
    <submittedName>
        <fullName evidence="8">EamA family transporter</fullName>
    </submittedName>
</protein>
<keyword evidence="2" id="KW-1003">Cell membrane</keyword>
<dbReference type="GO" id="GO:0005886">
    <property type="term" value="C:plasma membrane"/>
    <property type="evidence" value="ECO:0007669"/>
    <property type="project" value="UniProtKB-SubCell"/>
</dbReference>
<feature type="transmembrane region" description="Helical" evidence="6">
    <location>
        <begin position="7"/>
        <end position="27"/>
    </location>
</feature>
<dbReference type="InterPro" id="IPR000620">
    <property type="entry name" value="EamA_dom"/>
</dbReference>
<feature type="transmembrane region" description="Helical" evidence="6">
    <location>
        <begin position="249"/>
        <end position="268"/>
    </location>
</feature>
<feature type="transmembrane region" description="Helical" evidence="6">
    <location>
        <begin position="99"/>
        <end position="119"/>
    </location>
</feature>
<evidence type="ECO:0000256" key="4">
    <source>
        <dbReference type="ARBA" id="ARBA00022989"/>
    </source>
</evidence>
<evidence type="ECO:0000256" key="5">
    <source>
        <dbReference type="ARBA" id="ARBA00023136"/>
    </source>
</evidence>